<keyword evidence="17" id="KW-1185">Reference proteome</keyword>
<evidence type="ECO:0000256" key="10">
    <source>
        <dbReference type="ARBA" id="ARBA00023242"/>
    </source>
</evidence>
<evidence type="ECO:0000256" key="5">
    <source>
        <dbReference type="ARBA" id="ARBA00022679"/>
    </source>
</evidence>
<evidence type="ECO:0000256" key="12">
    <source>
        <dbReference type="ARBA" id="ARBA00041798"/>
    </source>
</evidence>
<evidence type="ECO:0000256" key="3">
    <source>
        <dbReference type="ARBA" id="ARBA00012486"/>
    </source>
</evidence>
<dbReference type="SMART" id="SM00212">
    <property type="entry name" value="UBCc"/>
    <property type="match status" value="1"/>
</dbReference>
<keyword evidence="4" id="KW-0963">Cytoplasm</keyword>
<evidence type="ECO:0000256" key="2">
    <source>
        <dbReference type="ARBA" id="ARBA00004496"/>
    </source>
</evidence>
<evidence type="ECO:0000256" key="6">
    <source>
        <dbReference type="ARBA" id="ARBA00022703"/>
    </source>
</evidence>
<evidence type="ECO:0000256" key="4">
    <source>
        <dbReference type="ARBA" id="ARBA00022490"/>
    </source>
</evidence>
<evidence type="ECO:0000256" key="9">
    <source>
        <dbReference type="ARBA" id="ARBA00022840"/>
    </source>
</evidence>
<sequence>MKAKPMQGVSISPDDNDASTIHALMIGPPDTPYEGGFFHFVIKCTRDYPTKPPRVHLSTPGAEGVQLNAHINDAGLVCLKMLGTFRGDSWNCSYTVSTVLLAIQGVLNKDCGIENAKREHAVARHRDYVEHETIRVVVCDAVEDCLKDESKYPTSFKHVVLEKFLEFHSKYEDLVKNRLPANGYEMKSYLGAIMGTYEYQRLLARLQELRKQVEESIQVVTATVTNDLVEAAD</sequence>
<accession>A0AAQ4DLJ7</accession>
<evidence type="ECO:0000313" key="16">
    <source>
        <dbReference type="EMBL" id="KAK8763337.1"/>
    </source>
</evidence>
<dbReference type="PANTHER" id="PTHR46116">
    <property type="entry name" value="(E3-INDEPENDENT) E2 UBIQUITIN-CONJUGATING ENZYME"/>
    <property type="match status" value="1"/>
</dbReference>
<dbReference type="GO" id="GO:0004869">
    <property type="term" value="F:cysteine-type endopeptidase inhibitor activity"/>
    <property type="evidence" value="ECO:0007669"/>
    <property type="project" value="TreeGrafter"/>
</dbReference>
<evidence type="ECO:0000256" key="11">
    <source>
        <dbReference type="ARBA" id="ARBA00039894"/>
    </source>
</evidence>
<dbReference type="Pfam" id="PF00179">
    <property type="entry name" value="UQ_con"/>
    <property type="match status" value="1"/>
</dbReference>
<organism evidence="16 17">
    <name type="scientific">Amblyomma americanum</name>
    <name type="common">Lone star tick</name>
    <dbReference type="NCBI Taxonomy" id="6943"/>
    <lineage>
        <taxon>Eukaryota</taxon>
        <taxon>Metazoa</taxon>
        <taxon>Ecdysozoa</taxon>
        <taxon>Arthropoda</taxon>
        <taxon>Chelicerata</taxon>
        <taxon>Arachnida</taxon>
        <taxon>Acari</taxon>
        <taxon>Parasitiformes</taxon>
        <taxon>Ixodida</taxon>
        <taxon>Ixodoidea</taxon>
        <taxon>Ixodidae</taxon>
        <taxon>Amblyomminae</taxon>
        <taxon>Amblyomma</taxon>
    </lineage>
</organism>
<reference evidence="16 17" key="1">
    <citation type="journal article" date="2023" name="Arcadia Sci">
        <title>De novo assembly of a long-read Amblyomma americanum tick genome.</title>
        <authorList>
            <person name="Chou S."/>
            <person name="Poskanzer K.E."/>
            <person name="Rollins M."/>
            <person name="Thuy-Boun P.S."/>
        </authorList>
    </citation>
    <scope>NUCLEOTIDE SEQUENCE [LARGE SCALE GENOMIC DNA]</scope>
    <source>
        <strain evidence="16">F_SG_1</strain>
        <tissue evidence="16">Salivary glands</tissue>
    </source>
</reference>
<keyword evidence="5" id="KW-0808">Transferase</keyword>
<comment type="subcellular location">
    <subcellularLocation>
        <location evidence="2">Cytoplasm</location>
    </subcellularLocation>
    <subcellularLocation>
        <location evidence="1">Nucleus</location>
    </subcellularLocation>
</comment>
<dbReference type="PANTHER" id="PTHR46116:SF26">
    <property type="entry name" value="UBIQUITIN-CONJUGATING ENZYME E2 Z"/>
    <property type="match status" value="1"/>
</dbReference>
<evidence type="ECO:0000256" key="8">
    <source>
        <dbReference type="ARBA" id="ARBA00022786"/>
    </source>
</evidence>
<dbReference type="GO" id="GO:0005634">
    <property type="term" value="C:nucleus"/>
    <property type="evidence" value="ECO:0007669"/>
    <property type="project" value="UniProtKB-SubCell"/>
</dbReference>
<proteinExistence type="predicted"/>
<feature type="domain" description="UBC core" evidence="15">
    <location>
        <begin position="1"/>
        <end position="151"/>
    </location>
</feature>
<keyword evidence="10" id="KW-0539">Nucleus</keyword>
<gene>
    <name evidence="16" type="ORF">V5799_034054</name>
</gene>
<dbReference type="InterPro" id="IPR016135">
    <property type="entry name" value="UBQ-conjugating_enzyme/RWD"/>
</dbReference>
<evidence type="ECO:0000256" key="14">
    <source>
        <dbReference type="ARBA" id="ARBA00042401"/>
    </source>
</evidence>
<keyword evidence="8" id="KW-0833">Ubl conjugation pathway</keyword>
<keyword evidence="9" id="KW-0067">ATP-binding</keyword>
<dbReference type="Gene3D" id="3.10.110.10">
    <property type="entry name" value="Ubiquitin Conjugating Enzyme"/>
    <property type="match status" value="1"/>
</dbReference>
<evidence type="ECO:0000256" key="1">
    <source>
        <dbReference type="ARBA" id="ARBA00004123"/>
    </source>
</evidence>
<dbReference type="GO" id="GO:0061631">
    <property type="term" value="F:ubiquitin conjugating enzyme activity"/>
    <property type="evidence" value="ECO:0007669"/>
    <property type="project" value="UniProtKB-EC"/>
</dbReference>
<dbReference type="InterPro" id="IPR000608">
    <property type="entry name" value="UBC"/>
</dbReference>
<keyword evidence="7" id="KW-0547">Nucleotide-binding</keyword>
<dbReference type="PROSITE" id="PS50127">
    <property type="entry name" value="UBC_2"/>
    <property type="match status" value="1"/>
</dbReference>
<evidence type="ECO:0000256" key="7">
    <source>
        <dbReference type="ARBA" id="ARBA00022741"/>
    </source>
</evidence>
<dbReference type="Proteomes" id="UP001321473">
    <property type="component" value="Unassembled WGS sequence"/>
</dbReference>
<evidence type="ECO:0000256" key="13">
    <source>
        <dbReference type="ARBA" id="ARBA00042316"/>
    </source>
</evidence>
<comment type="caution">
    <text evidence="16">The sequence shown here is derived from an EMBL/GenBank/DDBJ whole genome shotgun (WGS) entry which is preliminary data.</text>
</comment>
<dbReference type="EC" id="2.3.2.23" evidence="3"/>
<dbReference type="GO" id="GO:0005524">
    <property type="term" value="F:ATP binding"/>
    <property type="evidence" value="ECO:0007669"/>
    <property type="project" value="UniProtKB-KW"/>
</dbReference>
<keyword evidence="6" id="KW-0053">Apoptosis</keyword>
<dbReference type="GO" id="GO:0006915">
    <property type="term" value="P:apoptotic process"/>
    <property type="evidence" value="ECO:0007669"/>
    <property type="project" value="UniProtKB-KW"/>
</dbReference>
<evidence type="ECO:0000313" key="17">
    <source>
        <dbReference type="Proteomes" id="UP001321473"/>
    </source>
</evidence>
<protein>
    <recommendedName>
        <fullName evidence="11">Ubiquitin-conjugating enzyme E2 Z</fullName>
        <ecNumber evidence="3">2.3.2.23</ecNumber>
    </recommendedName>
    <alternativeName>
        <fullName evidence="12">E2 ubiquitin-conjugating enzyme Z</fullName>
    </alternativeName>
    <alternativeName>
        <fullName evidence="14">Ubiquitin carrier protein Z</fullName>
    </alternativeName>
    <alternativeName>
        <fullName evidence="13">Ubiquitin-protein ligase Z</fullName>
    </alternativeName>
</protein>
<name>A0AAQ4DLJ7_AMBAM</name>
<dbReference type="GO" id="GO:0043066">
    <property type="term" value="P:negative regulation of apoptotic process"/>
    <property type="evidence" value="ECO:0007669"/>
    <property type="project" value="TreeGrafter"/>
</dbReference>
<evidence type="ECO:0000259" key="15">
    <source>
        <dbReference type="PROSITE" id="PS50127"/>
    </source>
</evidence>
<dbReference type="EMBL" id="JARKHS020029414">
    <property type="protein sequence ID" value="KAK8763337.1"/>
    <property type="molecule type" value="Genomic_DNA"/>
</dbReference>
<dbReference type="SUPFAM" id="SSF54495">
    <property type="entry name" value="UBC-like"/>
    <property type="match status" value="1"/>
</dbReference>
<dbReference type="GO" id="GO:0005737">
    <property type="term" value="C:cytoplasm"/>
    <property type="evidence" value="ECO:0007669"/>
    <property type="project" value="UniProtKB-SubCell"/>
</dbReference>
<dbReference type="AlphaFoldDB" id="A0AAQ4DLJ7"/>